<keyword evidence="1" id="KW-0812">Transmembrane</keyword>
<dbReference type="InterPro" id="IPR008407">
    <property type="entry name" value="Brnchd-chn_aa_trnsp_AzlD"/>
</dbReference>
<name>A0A7H8NFG7_9ACTN</name>
<evidence type="ECO:0000313" key="3">
    <source>
        <dbReference type="Proteomes" id="UP000509303"/>
    </source>
</evidence>
<protein>
    <submittedName>
        <fullName evidence="2">AzlD domain-containing protein</fullName>
    </submittedName>
</protein>
<reference evidence="2 3" key="1">
    <citation type="submission" date="2020-06" db="EMBL/GenBank/DDBJ databases">
        <title>Genome mining for natural products.</title>
        <authorList>
            <person name="Zhang B."/>
            <person name="Shi J."/>
            <person name="Ge H."/>
        </authorList>
    </citation>
    <scope>NUCLEOTIDE SEQUENCE [LARGE SCALE GENOMIC DNA]</scope>
    <source>
        <strain evidence="2 3">NA00687</strain>
    </source>
</reference>
<keyword evidence="1" id="KW-1133">Transmembrane helix</keyword>
<dbReference type="EMBL" id="CP054929">
    <property type="protein sequence ID" value="QKW53217.1"/>
    <property type="molecule type" value="Genomic_DNA"/>
</dbReference>
<evidence type="ECO:0000313" key="2">
    <source>
        <dbReference type="EMBL" id="QKW53217.1"/>
    </source>
</evidence>
<organism evidence="2 3">
    <name type="scientific">Streptomyces buecherae</name>
    <dbReference type="NCBI Taxonomy" id="2763006"/>
    <lineage>
        <taxon>Bacteria</taxon>
        <taxon>Bacillati</taxon>
        <taxon>Actinomycetota</taxon>
        <taxon>Actinomycetes</taxon>
        <taxon>Kitasatosporales</taxon>
        <taxon>Streptomycetaceae</taxon>
        <taxon>Streptomyces</taxon>
    </lineage>
</organism>
<sequence length="105" mass="10924">MTDPTWLVLGALVATTFLLKGAGALVMGDRALPTWFPRFVEYLTPALLAVLVVTQLLGAPDNDGLTLDARVTGFAAALVAWRLRAPVPLVILVAAAATAAARALT</sequence>
<proteinExistence type="predicted"/>
<dbReference type="AlphaFoldDB" id="A0A7H8NFG7"/>
<accession>A0A7H8NFG7</accession>
<feature type="transmembrane region" description="Helical" evidence="1">
    <location>
        <begin position="85"/>
        <end position="104"/>
    </location>
</feature>
<keyword evidence="3" id="KW-1185">Reference proteome</keyword>
<keyword evidence="1" id="KW-0472">Membrane</keyword>
<dbReference type="Pfam" id="PF05437">
    <property type="entry name" value="AzlD"/>
    <property type="match status" value="1"/>
</dbReference>
<feature type="transmembrane region" description="Helical" evidence="1">
    <location>
        <begin position="39"/>
        <end position="58"/>
    </location>
</feature>
<feature type="transmembrane region" description="Helical" evidence="1">
    <location>
        <begin position="6"/>
        <end position="27"/>
    </location>
</feature>
<evidence type="ECO:0000256" key="1">
    <source>
        <dbReference type="SAM" id="Phobius"/>
    </source>
</evidence>
<gene>
    <name evidence="2" type="ORF">HUT08_30885</name>
</gene>
<dbReference type="RefSeq" id="WP_176164926.1">
    <property type="nucleotide sequence ID" value="NZ_CP054929.1"/>
</dbReference>
<dbReference type="Proteomes" id="UP000509303">
    <property type="component" value="Chromosome"/>
</dbReference>